<evidence type="ECO:0000256" key="7">
    <source>
        <dbReference type="ARBA" id="ARBA00023136"/>
    </source>
</evidence>
<dbReference type="InterPro" id="IPR035906">
    <property type="entry name" value="MetI-like_sf"/>
</dbReference>
<keyword evidence="5 8" id="KW-0812">Transmembrane</keyword>
<keyword evidence="3 8" id="KW-0813">Transport</keyword>
<sequence>MNRLLERRRIRGAIIAAPIVALLLGFLVIPLSIILWGSVEGEKLTFSHYARIFSDDTNFSVMLQTLKVGLIVTLLSLAASYPVAYLLTEIKSRALSLVTLFILVPLFTAFLIRTYAWMIILGRQGPINNTLIWLGLIREPLPLLNSTFGVVIGMVHVLMPIAIFTMYSSMVRIDHNIARAAQILGAKPVQAFLRVYFPMSLPGVFSAGILIFIIAIGFYITPALLGGPRDAMITQLIVTQMTTLLNFELSFASSIVLLLVTIGVLFFASLFIPLEMIWASPGVEIASQKPRSTSRFFGDVKQALQPILTTFEALIHLVTKPFLTRKARWLWAYTILALLFLTAPLIVVFLLSFSSSLFVVFPPPGFSLQWWVKLGHASDWHESFLFSVKLGCVSAFFATIIGTMGAFWLVRTTLPFKRALFLFCLSPLMVPVIIIATALYMFEARIHLLGSFAGLVIGHVLLSVPYVIVVMAAALRGFDQSLEKAAAIHGARPMQVLRLVTLPLLKPALLTAGLLAFLTSFDELLITMFMIGQQTLTLPFKFWNDIKYELNPLLSAASTFIVILVAAAILTAHWIKARHDRRTSAGTGK</sequence>
<feature type="domain" description="ABC transmembrane type-1" evidence="9">
    <location>
        <begin position="384"/>
        <end position="572"/>
    </location>
</feature>
<keyword evidence="4" id="KW-1003">Cell membrane</keyword>
<evidence type="ECO:0000256" key="5">
    <source>
        <dbReference type="ARBA" id="ARBA00022692"/>
    </source>
</evidence>
<evidence type="ECO:0000256" key="2">
    <source>
        <dbReference type="ARBA" id="ARBA00007069"/>
    </source>
</evidence>
<dbReference type="Pfam" id="PF00528">
    <property type="entry name" value="BPD_transp_1"/>
    <property type="match status" value="1"/>
</dbReference>
<feature type="transmembrane region" description="Helical" evidence="8">
    <location>
        <begin position="496"/>
        <end position="518"/>
    </location>
</feature>
<dbReference type="GO" id="GO:0055085">
    <property type="term" value="P:transmembrane transport"/>
    <property type="evidence" value="ECO:0007669"/>
    <property type="project" value="InterPro"/>
</dbReference>
<name>A0A117N3V1_RHILI</name>
<feature type="transmembrane region" description="Helical" evidence="8">
    <location>
        <begin position="191"/>
        <end position="220"/>
    </location>
</feature>
<evidence type="ECO:0000256" key="4">
    <source>
        <dbReference type="ARBA" id="ARBA00022475"/>
    </source>
</evidence>
<dbReference type="InterPro" id="IPR000515">
    <property type="entry name" value="MetI-like"/>
</dbReference>
<keyword evidence="6 8" id="KW-1133">Transmembrane helix</keyword>
<evidence type="ECO:0000313" key="11">
    <source>
        <dbReference type="Proteomes" id="UP000053176"/>
    </source>
</evidence>
<evidence type="ECO:0000256" key="1">
    <source>
        <dbReference type="ARBA" id="ARBA00004651"/>
    </source>
</evidence>
<protein>
    <submittedName>
        <fullName evidence="10">ABC transporter permease</fullName>
    </submittedName>
</protein>
<reference evidence="10 11" key="1">
    <citation type="submission" date="2015-12" db="EMBL/GenBank/DDBJ databases">
        <title>Draft genome sequence of Mesorhizobium sp. UFLA 01-765, a multitolerant efficient symbiont and plant-growth promoting strain isolated from Zn-mining soil using Leucaena leucocephala as a trap plant.</title>
        <authorList>
            <person name="Rangel W.M."/>
            <person name="Thijs S."/>
            <person name="Longatti S.M."/>
            <person name="Moreira F.M."/>
            <person name="Weyens N."/>
            <person name="Vangronsveld J."/>
            <person name="Van Hamme J.D."/>
            <person name="Bottos E.M."/>
            <person name="Rineau F."/>
        </authorList>
    </citation>
    <scope>NUCLEOTIDE SEQUENCE [LARGE SCALE GENOMIC DNA]</scope>
    <source>
        <strain evidence="10 11">UFLA 01-765</strain>
    </source>
</reference>
<feature type="transmembrane region" description="Helical" evidence="8">
    <location>
        <begin position="251"/>
        <end position="272"/>
    </location>
</feature>
<dbReference type="SUPFAM" id="SSF161098">
    <property type="entry name" value="MetI-like"/>
    <property type="match status" value="2"/>
</dbReference>
<accession>A0A117N3V1</accession>
<feature type="transmembrane region" description="Helical" evidence="8">
    <location>
        <begin position="420"/>
        <end position="442"/>
    </location>
</feature>
<dbReference type="PANTHER" id="PTHR42929:SF5">
    <property type="entry name" value="ABC TRANSPORTER PERMEASE PROTEIN"/>
    <property type="match status" value="1"/>
</dbReference>
<comment type="subcellular location">
    <subcellularLocation>
        <location evidence="1 8">Cell membrane</location>
        <topology evidence="1 8">Multi-pass membrane protein</topology>
    </subcellularLocation>
</comment>
<feature type="transmembrane region" description="Helical" evidence="8">
    <location>
        <begin position="383"/>
        <end position="408"/>
    </location>
</feature>
<dbReference type="PANTHER" id="PTHR42929">
    <property type="entry name" value="INNER MEMBRANE ABC TRANSPORTER PERMEASE PROTEIN YDCU-RELATED-RELATED"/>
    <property type="match status" value="1"/>
</dbReference>
<feature type="transmembrane region" description="Helical" evidence="8">
    <location>
        <begin position="12"/>
        <end position="36"/>
    </location>
</feature>
<dbReference type="Gene3D" id="1.10.3720.10">
    <property type="entry name" value="MetI-like"/>
    <property type="match status" value="2"/>
</dbReference>
<feature type="transmembrane region" description="Helical" evidence="8">
    <location>
        <begin position="148"/>
        <end position="170"/>
    </location>
</feature>
<evidence type="ECO:0000256" key="3">
    <source>
        <dbReference type="ARBA" id="ARBA00022448"/>
    </source>
</evidence>
<evidence type="ECO:0000256" key="6">
    <source>
        <dbReference type="ARBA" id="ARBA00022989"/>
    </source>
</evidence>
<dbReference type="CDD" id="cd06261">
    <property type="entry name" value="TM_PBP2"/>
    <property type="match status" value="2"/>
</dbReference>
<feature type="transmembrane region" description="Helical" evidence="8">
    <location>
        <begin position="448"/>
        <end position="475"/>
    </location>
</feature>
<dbReference type="AlphaFoldDB" id="A0A117N3V1"/>
<feature type="transmembrane region" description="Helical" evidence="8">
    <location>
        <begin position="330"/>
        <end position="363"/>
    </location>
</feature>
<evidence type="ECO:0000256" key="8">
    <source>
        <dbReference type="RuleBase" id="RU363032"/>
    </source>
</evidence>
<dbReference type="GO" id="GO:0005886">
    <property type="term" value="C:plasma membrane"/>
    <property type="evidence" value="ECO:0007669"/>
    <property type="project" value="UniProtKB-SubCell"/>
</dbReference>
<dbReference type="PROSITE" id="PS50928">
    <property type="entry name" value="ABC_TM1"/>
    <property type="match status" value="2"/>
</dbReference>
<feature type="domain" description="ABC transmembrane type-1" evidence="9">
    <location>
        <begin position="62"/>
        <end position="268"/>
    </location>
</feature>
<feature type="transmembrane region" description="Helical" evidence="8">
    <location>
        <begin position="94"/>
        <end position="120"/>
    </location>
</feature>
<feature type="transmembrane region" description="Helical" evidence="8">
    <location>
        <begin position="553"/>
        <end position="575"/>
    </location>
</feature>
<keyword evidence="7 8" id="KW-0472">Membrane</keyword>
<evidence type="ECO:0000313" key="10">
    <source>
        <dbReference type="EMBL" id="KUM26813.1"/>
    </source>
</evidence>
<comment type="similarity">
    <text evidence="2">Belongs to the binding-protein-dependent transport system permease family. CysTW subfamily.</text>
</comment>
<gene>
    <name evidence="10" type="ORF">AU467_19620</name>
</gene>
<dbReference type="Proteomes" id="UP000053176">
    <property type="component" value="Unassembled WGS sequence"/>
</dbReference>
<evidence type="ECO:0000259" key="9">
    <source>
        <dbReference type="PROSITE" id="PS50928"/>
    </source>
</evidence>
<feature type="transmembrane region" description="Helical" evidence="8">
    <location>
        <begin position="68"/>
        <end position="87"/>
    </location>
</feature>
<dbReference type="EMBL" id="LPWA01000102">
    <property type="protein sequence ID" value="KUM26813.1"/>
    <property type="molecule type" value="Genomic_DNA"/>
</dbReference>
<proteinExistence type="inferred from homology"/>
<organism evidence="10 11">
    <name type="scientific">Rhizobium loti</name>
    <name type="common">Mesorhizobium loti</name>
    <dbReference type="NCBI Taxonomy" id="381"/>
    <lineage>
        <taxon>Bacteria</taxon>
        <taxon>Pseudomonadati</taxon>
        <taxon>Pseudomonadota</taxon>
        <taxon>Alphaproteobacteria</taxon>
        <taxon>Hyphomicrobiales</taxon>
        <taxon>Phyllobacteriaceae</taxon>
        <taxon>Mesorhizobium</taxon>
    </lineage>
</organism>
<comment type="caution">
    <text evidence="10">The sequence shown here is derived from an EMBL/GenBank/DDBJ whole genome shotgun (WGS) entry which is preliminary data.</text>
</comment>